<organism evidence="1 2">
    <name type="scientific">Heracleum sosnowskyi</name>
    <dbReference type="NCBI Taxonomy" id="360622"/>
    <lineage>
        <taxon>Eukaryota</taxon>
        <taxon>Viridiplantae</taxon>
        <taxon>Streptophyta</taxon>
        <taxon>Embryophyta</taxon>
        <taxon>Tracheophyta</taxon>
        <taxon>Spermatophyta</taxon>
        <taxon>Magnoliopsida</taxon>
        <taxon>eudicotyledons</taxon>
        <taxon>Gunneridae</taxon>
        <taxon>Pentapetalae</taxon>
        <taxon>asterids</taxon>
        <taxon>campanulids</taxon>
        <taxon>Apiales</taxon>
        <taxon>Apiaceae</taxon>
        <taxon>Apioideae</taxon>
        <taxon>apioid superclade</taxon>
        <taxon>Tordylieae</taxon>
        <taxon>Tordyliinae</taxon>
        <taxon>Heracleum</taxon>
    </lineage>
</organism>
<name>A0AAD8H1G0_9APIA</name>
<reference evidence="1" key="1">
    <citation type="submission" date="2023-02" db="EMBL/GenBank/DDBJ databases">
        <title>Genome of toxic invasive species Heracleum sosnowskyi carries increased number of genes despite the absence of recent whole-genome duplications.</title>
        <authorList>
            <person name="Schelkunov M."/>
            <person name="Shtratnikova V."/>
            <person name="Makarenko M."/>
            <person name="Klepikova A."/>
            <person name="Omelchenko D."/>
            <person name="Novikova G."/>
            <person name="Obukhova E."/>
            <person name="Bogdanov V."/>
            <person name="Penin A."/>
            <person name="Logacheva M."/>
        </authorList>
    </citation>
    <scope>NUCLEOTIDE SEQUENCE</scope>
    <source>
        <strain evidence="1">Hsosn_3</strain>
        <tissue evidence="1">Leaf</tissue>
    </source>
</reference>
<accession>A0AAD8H1G0</accession>
<keyword evidence="2" id="KW-1185">Reference proteome</keyword>
<dbReference type="EMBL" id="JAUIZM010000010">
    <property type="protein sequence ID" value="KAK1359195.1"/>
    <property type="molecule type" value="Genomic_DNA"/>
</dbReference>
<proteinExistence type="predicted"/>
<gene>
    <name evidence="1" type="ORF">POM88_043669</name>
</gene>
<comment type="caution">
    <text evidence="1">The sequence shown here is derived from an EMBL/GenBank/DDBJ whole genome shotgun (WGS) entry which is preliminary data.</text>
</comment>
<reference evidence="1" key="2">
    <citation type="submission" date="2023-05" db="EMBL/GenBank/DDBJ databases">
        <authorList>
            <person name="Schelkunov M.I."/>
        </authorList>
    </citation>
    <scope>NUCLEOTIDE SEQUENCE</scope>
    <source>
        <strain evidence="1">Hsosn_3</strain>
        <tissue evidence="1">Leaf</tissue>
    </source>
</reference>
<dbReference type="Proteomes" id="UP001237642">
    <property type="component" value="Unassembled WGS sequence"/>
</dbReference>
<sequence>MIVAGRLVLSIAQRLNNFGVFDRWDYGNQILTCQATFSRNFYGWVSEGGVKIPGIPGIDGKEGVPIVGVGKFGKAGDAPPIGENEGNEVLGVVGTDGKGKFGMEGKLDSVKRRREAATLPIPENDTAMMNKDRNKTFWFSILQKI</sequence>
<evidence type="ECO:0000313" key="2">
    <source>
        <dbReference type="Proteomes" id="UP001237642"/>
    </source>
</evidence>
<dbReference type="AlphaFoldDB" id="A0AAD8H1G0"/>
<evidence type="ECO:0000313" key="1">
    <source>
        <dbReference type="EMBL" id="KAK1359195.1"/>
    </source>
</evidence>
<protein>
    <submittedName>
        <fullName evidence="1">Uncharacterized protein</fullName>
    </submittedName>
</protein>